<dbReference type="PROSITE" id="PS50914">
    <property type="entry name" value="BON"/>
    <property type="match status" value="1"/>
</dbReference>
<name>A0A5B0GGD0_9BURK</name>
<evidence type="ECO:0000313" key="5">
    <source>
        <dbReference type="Proteomes" id="UP000325273"/>
    </source>
</evidence>
<accession>A0A5B0GGD0</accession>
<dbReference type="Pfam" id="PF04972">
    <property type="entry name" value="BON"/>
    <property type="match status" value="1"/>
</dbReference>
<dbReference type="EMBL" id="VTUZ01000040">
    <property type="protein sequence ID" value="KAA1001721.1"/>
    <property type="molecule type" value="Genomic_DNA"/>
</dbReference>
<dbReference type="Proteomes" id="UP000325273">
    <property type="component" value="Unassembled WGS sequence"/>
</dbReference>
<evidence type="ECO:0000259" key="3">
    <source>
        <dbReference type="PROSITE" id="PS50914"/>
    </source>
</evidence>
<feature type="domain" description="BON" evidence="3">
    <location>
        <begin position="54"/>
        <end position="124"/>
    </location>
</feature>
<feature type="chain" id="PRO_5022982269" evidence="2">
    <location>
        <begin position="23"/>
        <end position="126"/>
    </location>
</feature>
<protein>
    <submittedName>
        <fullName evidence="4">BON domain-containing protein</fullName>
    </submittedName>
</protein>
<reference evidence="4 5" key="1">
    <citation type="submission" date="2019-08" db="EMBL/GenBank/DDBJ databases">
        <title>Paraburkholderia sp. DCY113.</title>
        <authorList>
            <person name="Kang J."/>
        </authorList>
    </citation>
    <scope>NUCLEOTIDE SEQUENCE [LARGE SCALE GENOMIC DNA]</scope>
    <source>
        <strain evidence="4 5">DCY113</strain>
    </source>
</reference>
<comment type="caution">
    <text evidence="4">The sequence shown here is derived from an EMBL/GenBank/DDBJ whole genome shotgun (WGS) entry which is preliminary data.</text>
</comment>
<feature type="compositionally biased region" description="Low complexity" evidence="1">
    <location>
        <begin position="26"/>
        <end position="43"/>
    </location>
</feature>
<evidence type="ECO:0000256" key="1">
    <source>
        <dbReference type="SAM" id="MobiDB-lite"/>
    </source>
</evidence>
<dbReference type="InterPro" id="IPR051686">
    <property type="entry name" value="Lipoprotein_DolP"/>
</dbReference>
<sequence>MRMTYKAALWAIAGCLSTVVLAQGPTSGPAAQSGATTTGQASQPGGSKKTDRAANRAFAKKVHQALNKTKGLAGTDIAVFANAQTGEVILSGFIDTPDQEQIATDAASKVQGVTSVSSKIVQRPQL</sequence>
<dbReference type="PANTHER" id="PTHR34606:SF15">
    <property type="entry name" value="BON DOMAIN-CONTAINING PROTEIN"/>
    <property type="match status" value="1"/>
</dbReference>
<keyword evidence="5" id="KW-1185">Reference proteome</keyword>
<dbReference type="Gene3D" id="3.30.1340.30">
    <property type="match status" value="1"/>
</dbReference>
<evidence type="ECO:0000313" key="4">
    <source>
        <dbReference type="EMBL" id="KAA1001721.1"/>
    </source>
</evidence>
<dbReference type="PANTHER" id="PTHR34606">
    <property type="entry name" value="BON DOMAIN-CONTAINING PROTEIN"/>
    <property type="match status" value="1"/>
</dbReference>
<feature type="signal peptide" evidence="2">
    <location>
        <begin position="1"/>
        <end position="22"/>
    </location>
</feature>
<dbReference type="InterPro" id="IPR007055">
    <property type="entry name" value="BON_dom"/>
</dbReference>
<feature type="region of interest" description="Disordered" evidence="1">
    <location>
        <begin position="26"/>
        <end position="54"/>
    </location>
</feature>
<keyword evidence="2" id="KW-0732">Signal</keyword>
<organism evidence="4 5">
    <name type="scientific">Paraburkholderia panacisoli</name>
    <dbReference type="NCBI Taxonomy" id="2603818"/>
    <lineage>
        <taxon>Bacteria</taxon>
        <taxon>Pseudomonadati</taxon>
        <taxon>Pseudomonadota</taxon>
        <taxon>Betaproteobacteria</taxon>
        <taxon>Burkholderiales</taxon>
        <taxon>Burkholderiaceae</taxon>
        <taxon>Paraburkholderia</taxon>
    </lineage>
</organism>
<proteinExistence type="predicted"/>
<gene>
    <name evidence="4" type="ORF">FVF58_38580</name>
</gene>
<dbReference type="AlphaFoldDB" id="A0A5B0GGD0"/>
<evidence type="ECO:0000256" key="2">
    <source>
        <dbReference type="SAM" id="SignalP"/>
    </source>
</evidence>